<dbReference type="InterPro" id="IPR011010">
    <property type="entry name" value="DNA_brk_join_enz"/>
</dbReference>
<feature type="domain" description="Tyr recombinase" evidence="4">
    <location>
        <begin position="159"/>
        <end position="372"/>
    </location>
</feature>
<reference evidence="5 6" key="1">
    <citation type="submission" date="2024-10" db="EMBL/GenBank/DDBJ databases">
        <title>The Natural Products Discovery Center: Release of the First 8490 Sequenced Strains for Exploring Actinobacteria Biosynthetic Diversity.</title>
        <authorList>
            <person name="Kalkreuter E."/>
            <person name="Kautsar S.A."/>
            <person name="Yang D."/>
            <person name="Bader C.D."/>
            <person name="Teijaro C.N."/>
            <person name="Fluegel L."/>
            <person name="Davis C.M."/>
            <person name="Simpson J.R."/>
            <person name="Lauterbach L."/>
            <person name="Steele A.D."/>
            <person name="Gui C."/>
            <person name="Meng S."/>
            <person name="Li G."/>
            <person name="Viehrig K."/>
            <person name="Ye F."/>
            <person name="Su P."/>
            <person name="Kiefer A.F."/>
            <person name="Nichols A."/>
            <person name="Cepeda A.J."/>
            <person name="Yan W."/>
            <person name="Fan B."/>
            <person name="Jiang Y."/>
            <person name="Adhikari A."/>
            <person name="Zheng C.-J."/>
            <person name="Schuster L."/>
            <person name="Cowan T.M."/>
            <person name="Smanski M.J."/>
            <person name="Chevrette M.G."/>
            <person name="De Carvalho L.P.S."/>
            <person name="Shen B."/>
        </authorList>
    </citation>
    <scope>NUCLEOTIDE SEQUENCE [LARGE SCALE GENOMIC DNA]</scope>
    <source>
        <strain evidence="5 6">NPDC089932</strain>
    </source>
</reference>
<feature type="compositionally biased region" description="Basic and acidic residues" evidence="3">
    <location>
        <begin position="366"/>
        <end position="385"/>
    </location>
</feature>
<evidence type="ECO:0000259" key="4">
    <source>
        <dbReference type="PROSITE" id="PS51898"/>
    </source>
</evidence>
<protein>
    <submittedName>
        <fullName evidence="5">Tyrosine-type recombinase/integrase</fullName>
    </submittedName>
</protein>
<evidence type="ECO:0000313" key="6">
    <source>
        <dbReference type="Proteomes" id="UP001617511"/>
    </source>
</evidence>
<dbReference type="Proteomes" id="UP001617511">
    <property type="component" value="Unassembled WGS sequence"/>
</dbReference>
<evidence type="ECO:0000256" key="3">
    <source>
        <dbReference type="SAM" id="MobiDB-lite"/>
    </source>
</evidence>
<proteinExistence type="predicted"/>
<keyword evidence="6" id="KW-1185">Reference proteome</keyword>
<dbReference type="RefSeq" id="WP_402076259.1">
    <property type="nucleotide sequence ID" value="NZ_JBIVGG010000022.1"/>
</dbReference>
<evidence type="ECO:0000313" key="5">
    <source>
        <dbReference type="EMBL" id="MFJ4084905.1"/>
    </source>
</evidence>
<organism evidence="5 6">
    <name type="scientific">Streptomyces iakyrus</name>
    <dbReference type="NCBI Taxonomy" id="68219"/>
    <lineage>
        <taxon>Bacteria</taxon>
        <taxon>Bacillati</taxon>
        <taxon>Actinomycetota</taxon>
        <taxon>Actinomycetes</taxon>
        <taxon>Kitasatosporales</taxon>
        <taxon>Streptomycetaceae</taxon>
        <taxon>Streptomyces</taxon>
    </lineage>
</organism>
<dbReference type="PROSITE" id="PS51898">
    <property type="entry name" value="TYR_RECOMBINASE"/>
    <property type="match status" value="1"/>
</dbReference>
<accession>A0ABW8FUA4</accession>
<feature type="region of interest" description="Disordered" evidence="3">
    <location>
        <begin position="353"/>
        <end position="385"/>
    </location>
</feature>
<dbReference type="Pfam" id="PF00589">
    <property type="entry name" value="Phage_integrase"/>
    <property type="match status" value="1"/>
</dbReference>
<gene>
    <name evidence="5" type="ORF">ACIP2Z_38930</name>
</gene>
<comment type="caution">
    <text evidence="5">The sequence shown here is derived from an EMBL/GenBank/DDBJ whole genome shotgun (WGS) entry which is preliminary data.</text>
</comment>
<keyword evidence="2" id="KW-0233">DNA recombination</keyword>
<dbReference type="Gene3D" id="1.10.150.130">
    <property type="match status" value="1"/>
</dbReference>
<dbReference type="InterPro" id="IPR010998">
    <property type="entry name" value="Integrase_recombinase_N"/>
</dbReference>
<evidence type="ECO:0000256" key="2">
    <source>
        <dbReference type="ARBA" id="ARBA00023172"/>
    </source>
</evidence>
<dbReference type="Gene3D" id="1.10.443.10">
    <property type="entry name" value="Intergrase catalytic core"/>
    <property type="match status" value="1"/>
</dbReference>
<name>A0ABW8FUA4_9ACTN</name>
<sequence length="385" mass="43231">MSVHDEDEIVDAELVDDGGLVLVEEPPAEPLVDFNTVLFPGQDVPTTEDRGPRYTERDLYVSAETAEILEETDPTDTGPLRAFKEWCAEQGRVAVPCTTATFTEYSRHLMQRGLKVSTIKNYMSLIKTAMPPGQKPDNSLYLRLLANYRKNNKRALRTRQAFPLTLSYVVPMMKKAEADGRPIGIRDAAMFAFGYRFLGRSIEDADVMIEDLTILDDRVTVWLAEDKTHKDEDQTIPLMDRRDIQLVRRLRRWLEYLASFGITTGPVFRHLLKNGVPATAETRAKTATKRGVHLRGHTINERVKYWFGKAGLMSDGRPVTSHGLRAGGATDLAENGATDQELEDAGRWAKGSPIPRKVYVRPAQAGKKDPFDKVPVHNPEQAKAK</sequence>
<dbReference type="InterPro" id="IPR002104">
    <property type="entry name" value="Integrase_catalytic"/>
</dbReference>
<dbReference type="SUPFAM" id="SSF56349">
    <property type="entry name" value="DNA breaking-rejoining enzymes"/>
    <property type="match status" value="1"/>
</dbReference>
<dbReference type="EMBL" id="JBIVGG010000022">
    <property type="protein sequence ID" value="MFJ4084905.1"/>
    <property type="molecule type" value="Genomic_DNA"/>
</dbReference>
<dbReference type="InterPro" id="IPR013762">
    <property type="entry name" value="Integrase-like_cat_sf"/>
</dbReference>
<evidence type="ECO:0000256" key="1">
    <source>
        <dbReference type="ARBA" id="ARBA00023125"/>
    </source>
</evidence>
<keyword evidence="1" id="KW-0238">DNA-binding</keyword>
<dbReference type="SUPFAM" id="SSF47823">
    <property type="entry name" value="lambda integrase-like, N-terminal domain"/>
    <property type="match status" value="1"/>
</dbReference>